<dbReference type="AlphaFoldDB" id="A0A5M9JSD8"/>
<comment type="caution">
    <text evidence="1">The sequence shown here is derived from an EMBL/GenBank/DDBJ whole genome shotgun (WGS) entry which is preliminary data.</text>
</comment>
<reference evidence="1 2" key="1">
    <citation type="submission" date="2019-06" db="EMBL/GenBank/DDBJ databases">
        <title>Genome Sequence of the Brown Rot Fungal Pathogen Monilinia fructicola.</title>
        <authorList>
            <person name="De Miccolis Angelini R.M."/>
            <person name="Landi L."/>
            <person name="Abate D."/>
            <person name="Pollastro S."/>
            <person name="Romanazzi G."/>
            <person name="Faretra F."/>
        </authorList>
    </citation>
    <scope>NUCLEOTIDE SEQUENCE [LARGE SCALE GENOMIC DNA]</scope>
    <source>
        <strain evidence="1 2">Mfrc123</strain>
    </source>
</reference>
<accession>A0A5M9JSD8</accession>
<dbReference type="EMBL" id="VICG01000006">
    <property type="protein sequence ID" value="KAA8570712.1"/>
    <property type="molecule type" value="Genomic_DNA"/>
</dbReference>
<protein>
    <submittedName>
        <fullName evidence="1">Uncharacterized protein</fullName>
    </submittedName>
</protein>
<organism evidence="1 2">
    <name type="scientific">Monilinia fructicola</name>
    <name type="common">Brown rot fungus</name>
    <name type="synonym">Ciboria fructicola</name>
    <dbReference type="NCBI Taxonomy" id="38448"/>
    <lineage>
        <taxon>Eukaryota</taxon>
        <taxon>Fungi</taxon>
        <taxon>Dikarya</taxon>
        <taxon>Ascomycota</taxon>
        <taxon>Pezizomycotina</taxon>
        <taxon>Leotiomycetes</taxon>
        <taxon>Helotiales</taxon>
        <taxon>Sclerotiniaceae</taxon>
        <taxon>Monilinia</taxon>
    </lineage>
</organism>
<evidence type="ECO:0000313" key="1">
    <source>
        <dbReference type="EMBL" id="KAA8570712.1"/>
    </source>
</evidence>
<sequence length="84" mass="9643">MDPCNGRSQEGALNTQRSAQMEFSLNAPHLERRKIIAVQNALAEKILRYDRKENHTVGEVKVFMTQLSPQTWGGTTRRTREWAS</sequence>
<name>A0A5M9JSD8_MONFR</name>
<gene>
    <name evidence="1" type="ORF">EYC84_000108</name>
</gene>
<keyword evidence="2" id="KW-1185">Reference proteome</keyword>
<proteinExistence type="predicted"/>
<dbReference type="Proteomes" id="UP000322873">
    <property type="component" value="Unassembled WGS sequence"/>
</dbReference>
<evidence type="ECO:0000313" key="2">
    <source>
        <dbReference type="Proteomes" id="UP000322873"/>
    </source>
</evidence>